<dbReference type="EMBL" id="BMMX01000001">
    <property type="protein sequence ID" value="GGK76340.1"/>
    <property type="molecule type" value="Genomic_DNA"/>
</dbReference>
<name>A0A8J3BWW4_9ACTN</name>
<evidence type="ECO:0000256" key="2">
    <source>
        <dbReference type="SAM" id="Phobius"/>
    </source>
</evidence>
<reference evidence="4" key="2">
    <citation type="submission" date="2020-09" db="EMBL/GenBank/DDBJ databases">
        <authorList>
            <person name="Sun Q."/>
            <person name="Zhou Y."/>
        </authorList>
    </citation>
    <scope>NUCLEOTIDE SEQUENCE</scope>
    <source>
        <strain evidence="4">CGMCC 4.7299</strain>
    </source>
</reference>
<keyword evidence="2" id="KW-0472">Membrane</keyword>
<protein>
    <submittedName>
        <fullName evidence="4">Uncharacterized protein</fullName>
    </submittedName>
</protein>
<feature type="chain" id="PRO_5035162152" evidence="3">
    <location>
        <begin position="26"/>
        <end position="425"/>
    </location>
</feature>
<gene>
    <name evidence="4" type="ORF">GCM10012284_07840</name>
</gene>
<dbReference type="RefSeq" id="WP_189077589.1">
    <property type="nucleotide sequence ID" value="NZ_BMMX01000001.1"/>
</dbReference>
<dbReference type="AlphaFoldDB" id="A0A8J3BWW4"/>
<comment type="caution">
    <text evidence="4">The sequence shown here is derived from an EMBL/GenBank/DDBJ whole genome shotgun (WGS) entry which is preliminary data.</text>
</comment>
<keyword evidence="3" id="KW-0732">Signal</keyword>
<feature type="signal peptide" evidence="3">
    <location>
        <begin position="1"/>
        <end position="25"/>
    </location>
</feature>
<evidence type="ECO:0000313" key="4">
    <source>
        <dbReference type="EMBL" id="GGK76340.1"/>
    </source>
</evidence>
<evidence type="ECO:0000256" key="1">
    <source>
        <dbReference type="SAM" id="MobiDB-lite"/>
    </source>
</evidence>
<accession>A0A8J3BWW4</accession>
<dbReference type="Proteomes" id="UP000656042">
    <property type="component" value="Unassembled WGS sequence"/>
</dbReference>
<reference evidence="4" key="1">
    <citation type="journal article" date="2014" name="Int. J. Syst. Evol. Microbiol.">
        <title>Complete genome sequence of Corynebacterium casei LMG S-19264T (=DSM 44701T), isolated from a smear-ripened cheese.</title>
        <authorList>
            <consortium name="US DOE Joint Genome Institute (JGI-PGF)"/>
            <person name="Walter F."/>
            <person name="Albersmeier A."/>
            <person name="Kalinowski J."/>
            <person name="Ruckert C."/>
        </authorList>
    </citation>
    <scope>NUCLEOTIDE SEQUENCE</scope>
    <source>
        <strain evidence="4">CGMCC 4.7299</strain>
    </source>
</reference>
<proteinExistence type="predicted"/>
<evidence type="ECO:0000256" key="3">
    <source>
        <dbReference type="SAM" id="SignalP"/>
    </source>
</evidence>
<organism evidence="4 5">
    <name type="scientific">Mangrovihabitans endophyticus</name>
    <dbReference type="NCBI Taxonomy" id="1751298"/>
    <lineage>
        <taxon>Bacteria</taxon>
        <taxon>Bacillati</taxon>
        <taxon>Actinomycetota</taxon>
        <taxon>Actinomycetes</taxon>
        <taxon>Micromonosporales</taxon>
        <taxon>Micromonosporaceae</taxon>
        <taxon>Mangrovihabitans</taxon>
    </lineage>
</organism>
<keyword evidence="2" id="KW-1133">Transmembrane helix</keyword>
<keyword evidence="5" id="KW-1185">Reference proteome</keyword>
<keyword evidence="2" id="KW-0812">Transmembrane</keyword>
<evidence type="ECO:0000313" key="5">
    <source>
        <dbReference type="Proteomes" id="UP000656042"/>
    </source>
</evidence>
<feature type="region of interest" description="Disordered" evidence="1">
    <location>
        <begin position="59"/>
        <end position="85"/>
    </location>
</feature>
<sequence>MIRRLLLLLATTLLAALSVPTAAAAAPDDVVKVAVVRTPEQNGGRPDTLDQIAQRTLGDPGRAGEILDLNRDRPQSDGGALTDSGEVHPGWILKLPDDAAGPDVRLGRVTSGSAPAADKPYFTWKLVLALVGAVILALVTVLVVFRRRIVRWALDRYRTSAENKRLRRQIQQQGRLRARLNADFAADQAGPELAWRAATDLDADRVEAYALRTSERDVTAWVTADHDARAPWRAESDGVWTRPAGASGSDLSGGSVVPCLVRVGGDGEGSLFVDLTWLDGVLAITGSPGVAGDVMSALLADLARFRPDLPVLSVPGLGGEPTGVPSGATRVRSIGDLRTAGPGAGADDGMVRLAARRRSLTALIVIADAPSTEEAEHLLAACGPDSGQVAVVLGDVPGAHWRWVTDVDGSVRVPSIDVTVTAPAR</sequence>
<feature type="transmembrane region" description="Helical" evidence="2">
    <location>
        <begin position="122"/>
        <end position="145"/>
    </location>
</feature>